<name>A0A9P3HL58_9FUNG</name>
<dbReference type="OrthoDB" id="2448738at2759"/>
<sequence length="755" mass="86578">MTNSLVESALAIWLIQDAIAATFHLSDLYNCALVSRAWNRIFTPSLWRVVDCPNTPKVPQDRFLLDPDSILHQPKFCRLVRELTIMNYGYLPFFQPLPPASASPPLSPIKEAGEKSPDQQGCRQWINGPDPAFPNLQVLGWFLPLLETWPPVVEYNLLQFLQVHQASLHSLSLELWGLNDTIFENLCSILENMPSLQRVALAGSWIQTSKQVQRFFWACRHLKSTCLPQESHSTGCIDKYGRRRGRGLSTNAAVRLCVYYNYNNQEPEGLFPEEEPVWTPIFEPTQIRSLNLTHEVERKFWIYVPVFRMCPFLERLELEVEELEGMTLVLRECLHSSCPLLKFLKITRERQAEQADQIPLHWSLGLLCPSIAEQRGNGKTSAMATFKPSSPIYWDEDVEVNRDLIYGTGTTASLTTSTSNWTLSQHICSGFRLKSFLLDGKSPSRNKMAHPRYGRPWNYLLDHHRQTLTNLDVSAIVMPFQEFVHLASADVQMPHLLSLRAFMVLTRHEWKSLASAILAEERGGVLSGQPEDQDPQGLLRQSQRKTKQARKDAILETVRFRPWTACRGLLNLDMKIDLQEPRSKMQNLEWNYKTCDMVPERAVLEYIVHEINQAGSLEKLTMKSRDMPWSPVLTLPVPARRATTTTTTPAASFAEGVQIEDESDSEDDELDILGYRNQARAGGYLDQFSNLRWLKEVTWHQYEMTDLTVQDAEWILEHWPRLYLLDVSPEIGATGAGFDLLGKRRPLLMQNSNWF</sequence>
<evidence type="ECO:0000259" key="3">
    <source>
        <dbReference type="Pfam" id="PF12937"/>
    </source>
</evidence>
<evidence type="ECO:0000256" key="2">
    <source>
        <dbReference type="SAM" id="SignalP"/>
    </source>
</evidence>
<protein>
    <recommendedName>
        <fullName evidence="3">F-box domain-containing protein</fullName>
    </recommendedName>
</protein>
<proteinExistence type="predicted"/>
<feature type="chain" id="PRO_5040138871" description="F-box domain-containing protein" evidence="2">
    <location>
        <begin position="21"/>
        <end position="755"/>
    </location>
</feature>
<keyword evidence="2" id="KW-0732">Signal</keyword>
<feature type="signal peptide" evidence="2">
    <location>
        <begin position="1"/>
        <end position="20"/>
    </location>
</feature>
<dbReference type="AlphaFoldDB" id="A0A9P3HL58"/>
<dbReference type="InterPro" id="IPR032675">
    <property type="entry name" value="LRR_dom_sf"/>
</dbReference>
<feature type="region of interest" description="Disordered" evidence="1">
    <location>
        <begin position="525"/>
        <end position="546"/>
    </location>
</feature>
<gene>
    <name evidence="4" type="ORF">EMPS_10737</name>
</gene>
<accession>A0A9P3HL58</accession>
<dbReference type="SUPFAM" id="SSF52047">
    <property type="entry name" value="RNI-like"/>
    <property type="match status" value="1"/>
</dbReference>
<evidence type="ECO:0000313" key="5">
    <source>
        <dbReference type="Proteomes" id="UP000827284"/>
    </source>
</evidence>
<evidence type="ECO:0000313" key="4">
    <source>
        <dbReference type="EMBL" id="GJJ78378.1"/>
    </source>
</evidence>
<dbReference type="InterPro" id="IPR001810">
    <property type="entry name" value="F-box_dom"/>
</dbReference>
<dbReference type="EMBL" id="BQFW01000015">
    <property type="protein sequence ID" value="GJJ78378.1"/>
    <property type="molecule type" value="Genomic_DNA"/>
</dbReference>
<dbReference type="Gene3D" id="3.80.10.10">
    <property type="entry name" value="Ribonuclease Inhibitor"/>
    <property type="match status" value="1"/>
</dbReference>
<reference evidence="4" key="2">
    <citation type="journal article" date="2022" name="Microbiol. Resour. Announc.">
        <title>Whole-Genome Sequence of Entomortierella parvispora E1425, a Mucoromycotan Fungus Associated with Burkholderiaceae-Related Endosymbiotic Bacteria.</title>
        <authorList>
            <person name="Herlambang A."/>
            <person name="Guo Y."/>
            <person name="Takashima Y."/>
            <person name="Narisawa K."/>
            <person name="Ohta H."/>
            <person name="Nishizawa T."/>
        </authorList>
    </citation>
    <scope>NUCLEOTIDE SEQUENCE</scope>
    <source>
        <strain evidence="4">E1425</strain>
    </source>
</reference>
<keyword evidence="5" id="KW-1185">Reference proteome</keyword>
<dbReference type="Proteomes" id="UP000827284">
    <property type="component" value="Unassembled WGS sequence"/>
</dbReference>
<comment type="caution">
    <text evidence="4">The sequence shown here is derived from an EMBL/GenBank/DDBJ whole genome shotgun (WGS) entry which is preliminary data.</text>
</comment>
<feature type="domain" description="F-box" evidence="3">
    <location>
        <begin position="25"/>
        <end position="51"/>
    </location>
</feature>
<reference evidence="4" key="1">
    <citation type="submission" date="2021-11" db="EMBL/GenBank/DDBJ databases">
        <authorList>
            <person name="Herlambang A."/>
            <person name="Guo Y."/>
            <person name="Takashima Y."/>
            <person name="Nishizawa T."/>
        </authorList>
    </citation>
    <scope>NUCLEOTIDE SEQUENCE</scope>
    <source>
        <strain evidence="4">E1425</strain>
    </source>
</reference>
<dbReference type="Pfam" id="PF12937">
    <property type="entry name" value="F-box-like"/>
    <property type="match status" value="1"/>
</dbReference>
<evidence type="ECO:0000256" key="1">
    <source>
        <dbReference type="SAM" id="MobiDB-lite"/>
    </source>
</evidence>
<organism evidence="4 5">
    <name type="scientific">Entomortierella parvispora</name>
    <dbReference type="NCBI Taxonomy" id="205924"/>
    <lineage>
        <taxon>Eukaryota</taxon>
        <taxon>Fungi</taxon>
        <taxon>Fungi incertae sedis</taxon>
        <taxon>Mucoromycota</taxon>
        <taxon>Mortierellomycotina</taxon>
        <taxon>Mortierellomycetes</taxon>
        <taxon>Mortierellales</taxon>
        <taxon>Mortierellaceae</taxon>
        <taxon>Entomortierella</taxon>
    </lineage>
</organism>